<comment type="caution">
    <text evidence="4">The sequence shown here is derived from an EMBL/GenBank/DDBJ whole genome shotgun (WGS) entry which is preliminary data.</text>
</comment>
<evidence type="ECO:0000313" key="3">
    <source>
        <dbReference type="EMBL" id="GDY68490.1"/>
    </source>
</evidence>
<proteinExistence type="predicted"/>
<organism evidence="4 5">
    <name type="scientific">Streptomyces avermitilis</name>
    <dbReference type="NCBI Taxonomy" id="33903"/>
    <lineage>
        <taxon>Bacteria</taxon>
        <taxon>Bacillati</taxon>
        <taxon>Actinomycetota</taxon>
        <taxon>Actinomycetes</taxon>
        <taxon>Kitasatosporales</taxon>
        <taxon>Streptomycetaceae</taxon>
        <taxon>Streptomyces</taxon>
    </lineage>
</organism>
<evidence type="ECO:0000256" key="1">
    <source>
        <dbReference type="ARBA" id="ARBA00023002"/>
    </source>
</evidence>
<dbReference type="GO" id="GO:0016491">
    <property type="term" value="F:oxidoreductase activity"/>
    <property type="evidence" value="ECO:0007669"/>
    <property type="project" value="UniProtKB-KW"/>
</dbReference>
<evidence type="ECO:0000313" key="5">
    <source>
        <dbReference type="Proteomes" id="UP000299211"/>
    </source>
</evidence>
<protein>
    <submittedName>
        <fullName evidence="4">DNA-binding protein</fullName>
    </submittedName>
</protein>
<dbReference type="GO" id="GO:0003677">
    <property type="term" value="F:DNA binding"/>
    <property type="evidence" value="ECO:0007669"/>
    <property type="project" value="UniProtKB-KW"/>
</dbReference>
<accession>A0A4D4MIP8</accession>
<dbReference type="Proteomes" id="UP000302139">
    <property type="component" value="Unassembled WGS sequence"/>
</dbReference>
<reference evidence="4 5" key="1">
    <citation type="submission" date="2019-04" db="EMBL/GenBank/DDBJ databases">
        <title>Draft genome sequences of Streptomyces avermitilis ATCC 31267.</title>
        <authorList>
            <person name="Komaki H."/>
            <person name="Tamura T."/>
            <person name="Hosoyama A."/>
        </authorList>
    </citation>
    <scope>NUCLEOTIDE SEQUENCE [LARGE SCALE GENOMIC DNA]</scope>
    <source>
        <strain evidence="4 5">ATCC 31267</strain>
    </source>
</reference>
<dbReference type="Gene3D" id="3.40.50.720">
    <property type="entry name" value="NAD(P)-binding Rossmann-like Domain"/>
    <property type="match status" value="1"/>
</dbReference>
<dbReference type="InterPro" id="IPR051267">
    <property type="entry name" value="STEAP_metalloreductase"/>
</dbReference>
<dbReference type="SUPFAM" id="SSF51735">
    <property type="entry name" value="NAD(P)-binding Rossmann-fold domains"/>
    <property type="match status" value="1"/>
</dbReference>
<dbReference type="InterPro" id="IPR028939">
    <property type="entry name" value="P5C_Rdtase_cat_N"/>
</dbReference>
<dbReference type="Proteomes" id="UP000299211">
    <property type="component" value="Unassembled WGS sequence"/>
</dbReference>
<feature type="domain" description="Pyrroline-5-carboxylate reductase catalytic N-terminal" evidence="2">
    <location>
        <begin position="4"/>
        <end position="94"/>
    </location>
</feature>
<gene>
    <name evidence="3" type="ORF">SAV14893_078830</name>
    <name evidence="4" type="ORF">SAV31267_006220</name>
</gene>
<dbReference type="RefSeq" id="WP_037648514.1">
    <property type="nucleotide sequence ID" value="NZ_BAABTN010000015.1"/>
</dbReference>
<evidence type="ECO:0000313" key="4">
    <source>
        <dbReference type="EMBL" id="GDY71137.1"/>
    </source>
</evidence>
<name>A0A4D4MIP8_STRAX</name>
<evidence type="ECO:0000313" key="6">
    <source>
        <dbReference type="Proteomes" id="UP000302139"/>
    </source>
</evidence>
<sequence length="215" mass="22304">MTSIGILGAGRVGSSLARTLAAAGHEVTLGHRQPPGQAEAHETGSARAIRFADQRATAATTDIVINATPGDSALARLAALDTELTGKILIDVSNATRHSPDGLPTDLCYPGSSLAEQLQQALPATRVVKTLNTMLFPVMTAPSSLSTAPTAYLSGNDAHAKAVAAGLLADLGWQPEWIEDLGDITTARATEALVLLVPHVLRRSGFQPFAVSLAR</sequence>
<dbReference type="EMBL" id="BJHY01000001">
    <property type="protein sequence ID" value="GDY71137.1"/>
    <property type="molecule type" value="Genomic_DNA"/>
</dbReference>
<dbReference type="AlphaFoldDB" id="A0A4D4MIP8"/>
<dbReference type="InterPro" id="IPR036291">
    <property type="entry name" value="NAD(P)-bd_dom_sf"/>
</dbReference>
<reference evidence="3 6" key="2">
    <citation type="submission" date="2019-04" db="EMBL/GenBank/DDBJ databases">
        <title>Draft genome sequences of Streptomyces avermitilis NBRC 14893.</title>
        <authorList>
            <person name="Komaki H."/>
            <person name="Tamura T."/>
            <person name="Hosoyama A."/>
        </authorList>
    </citation>
    <scope>NUCLEOTIDE SEQUENCE [LARGE SCALE GENOMIC DNA]</scope>
    <source>
        <strain evidence="3 6">NBRC 14893</strain>
    </source>
</reference>
<dbReference type="EMBL" id="BJHX01000001">
    <property type="protein sequence ID" value="GDY68490.1"/>
    <property type="molecule type" value="Genomic_DNA"/>
</dbReference>
<keyword evidence="4" id="KW-0238">DNA-binding</keyword>
<evidence type="ECO:0000259" key="2">
    <source>
        <dbReference type="Pfam" id="PF03807"/>
    </source>
</evidence>
<keyword evidence="1" id="KW-0560">Oxidoreductase</keyword>
<dbReference type="Pfam" id="PF03807">
    <property type="entry name" value="F420_oxidored"/>
    <property type="match status" value="1"/>
</dbReference>
<dbReference type="PANTHER" id="PTHR14239">
    <property type="entry name" value="DUDULIN-RELATED"/>
    <property type="match status" value="1"/>
</dbReference>